<name>A0A4R7PAL2_9GAMM</name>
<dbReference type="PANTHER" id="PTHR30383:SF5">
    <property type="entry name" value="SGNH HYDROLASE-TYPE ESTERASE DOMAIN-CONTAINING PROTEIN"/>
    <property type="match status" value="1"/>
</dbReference>
<dbReference type="AlphaFoldDB" id="A0A4R7PAL2"/>
<dbReference type="Proteomes" id="UP000295341">
    <property type="component" value="Unassembled WGS sequence"/>
</dbReference>
<dbReference type="InterPro" id="IPR051532">
    <property type="entry name" value="Ester_Hydrolysis_Enzymes"/>
</dbReference>
<proteinExistence type="predicted"/>
<feature type="domain" description="SGNH hydrolase-type esterase" evidence="1">
    <location>
        <begin position="42"/>
        <end position="207"/>
    </location>
</feature>
<evidence type="ECO:0000313" key="3">
    <source>
        <dbReference type="Proteomes" id="UP000295341"/>
    </source>
</evidence>
<dbReference type="SUPFAM" id="SSF52266">
    <property type="entry name" value="SGNH hydrolase"/>
    <property type="match status" value="1"/>
</dbReference>
<dbReference type="PANTHER" id="PTHR30383">
    <property type="entry name" value="THIOESTERASE 1/PROTEASE 1/LYSOPHOSPHOLIPASE L1"/>
    <property type="match status" value="1"/>
</dbReference>
<evidence type="ECO:0000259" key="1">
    <source>
        <dbReference type="Pfam" id="PF13472"/>
    </source>
</evidence>
<dbReference type="InterPro" id="IPR036514">
    <property type="entry name" value="SGNH_hydro_sf"/>
</dbReference>
<comment type="caution">
    <text evidence="2">The sequence shown here is derived from an EMBL/GenBank/DDBJ whole genome shotgun (WGS) entry which is preliminary data.</text>
</comment>
<dbReference type="EMBL" id="SOBT01000008">
    <property type="protein sequence ID" value="TDU30968.1"/>
    <property type="molecule type" value="Genomic_DNA"/>
</dbReference>
<gene>
    <name evidence="2" type="ORF">DFR24_0326</name>
</gene>
<reference evidence="2 3" key="1">
    <citation type="submission" date="2019-03" db="EMBL/GenBank/DDBJ databases">
        <title>Genomic Encyclopedia of Type Strains, Phase IV (KMG-IV): sequencing the most valuable type-strain genomes for metagenomic binning, comparative biology and taxonomic classification.</title>
        <authorList>
            <person name="Goeker M."/>
        </authorList>
    </citation>
    <scope>NUCLEOTIDE SEQUENCE [LARGE SCALE GENOMIC DNA]</scope>
    <source>
        <strain evidence="2 3">DSM 26377</strain>
    </source>
</reference>
<keyword evidence="3" id="KW-1185">Reference proteome</keyword>
<dbReference type="RefSeq" id="WP_162850971.1">
    <property type="nucleotide sequence ID" value="NZ_MWIN01000022.1"/>
</dbReference>
<accession>A0A4R7PAL2</accession>
<dbReference type="Pfam" id="PF13472">
    <property type="entry name" value="Lipase_GDSL_2"/>
    <property type="match status" value="1"/>
</dbReference>
<sequence>MTEQANEREQEWEDDRDWPNLWRFHEENARLLASGEPVDVVLLGDSITEGWSVADPDFFATSSTRLLNRGITGQTSPQMLLRFMADVVALRPRAVHLLAGTNDVAGNTGPISFEAFRNNVSAMIAIGRAHGLRIILGTPLPTTGFPWNRAISNAVPRIAEMRDWLIATAASTDLILADYYPVLLAPGGAMDPAFTEDGVHPSTAGYQQLREVATRSFEAALR</sequence>
<dbReference type="GO" id="GO:0004622">
    <property type="term" value="F:phosphatidylcholine lysophospholipase activity"/>
    <property type="evidence" value="ECO:0007669"/>
    <property type="project" value="TreeGrafter"/>
</dbReference>
<dbReference type="InterPro" id="IPR013830">
    <property type="entry name" value="SGNH_hydro"/>
</dbReference>
<evidence type="ECO:0000313" key="2">
    <source>
        <dbReference type="EMBL" id="TDU30968.1"/>
    </source>
</evidence>
<organism evidence="2 3">
    <name type="scientific">Panacagrimonas perspica</name>
    <dbReference type="NCBI Taxonomy" id="381431"/>
    <lineage>
        <taxon>Bacteria</taxon>
        <taxon>Pseudomonadati</taxon>
        <taxon>Pseudomonadota</taxon>
        <taxon>Gammaproteobacteria</taxon>
        <taxon>Nevskiales</taxon>
        <taxon>Nevskiaceae</taxon>
        <taxon>Panacagrimonas</taxon>
    </lineage>
</organism>
<protein>
    <submittedName>
        <fullName evidence="2">Lysophospholipase L1-like esterase</fullName>
    </submittedName>
</protein>
<dbReference type="Gene3D" id="3.40.50.1110">
    <property type="entry name" value="SGNH hydrolase"/>
    <property type="match status" value="1"/>
</dbReference>